<keyword evidence="2" id="KW-0808">Transferase</keyword>
<keyword evidence="2" id="KW-0418">Kinase</keyword>
<dbReference type="InterPro" id="IPR035965">
    <property type="entry name" value="PAS-like_dom_sf"/>
</dbReference>
<dbReference type="EC" id="2.7.13.3" evidence="2"/>
<gene>
    <name evidence="2" type="primary">dpiB</name>
    <name evidence="2" type="ORF">NCTC12120_01507</name>
</gene>
<name>A0A2X2T5J3_9ENTR</name>
<dbReference type="Gene3D" id="3.30.450.20">
    <property type="entry name" value="PAS domain"/>
    <property type="match status" value="1"/>
</dbReference>
<proteinExistence type="predicted"/>
<feature type="domain" description="PAS" evidence="1">
    <location>
        <begin position="16"/>
        <end position="60"/>
    </location>
</feature>
<dbReference type="Pfam" id="PF13188">
    <property type="entry name" value="PAS_8"/>
    <property type="match status" value="1"/>
</dbReference>
<accession>A0A2X2T5J3</accession>
<evidence type="ECO:0000313" key="2">
    <source>
        <dbReference type="EMBL" id="SQA97667.1"/>
    </source>
</evidence>
<organism evidence="2 3">
    <name type="scientific">Cedecea neteri</name>
    <dbReference type="NCBI Taxonomy" id="158822"/>
    <lineage>
        <taxon>Bacteria</taxon>
        <taxon>Pseudomonadati</taxon>
        <taxon>Pseudomonadota</taxon>
        <taxon>Gammaproteobacteria</taxon>
        <taxon>Enterobacterales</taxon>
        <taxon>Enterobacteriaceae</taxon>
        <taxon>Cedecea</taxon>
    </lineage>
</organism>
<protein>
    <submittedName>
        <fullName evidence="2">Sensor histidine kinase DpiB</fullName>
        <ecNumber evidence="2">2.7.13.3</ecNumber>
    </submittedName>
</protein>
<dbReference type="SUPFAM" id="SSF55785">
    <property type="entry name" value="PYP-like sensor domain (PAS domain)"/>
    <property type="match status" value="1"/>
</dbReference>
<evidence type="ECO:0000313" key="3">
    <source>
        <dbReference type="Proteomes" id="UP000251197"/>
    </source>
</evidence>
<sequence>MFSLEPRQISLLVRQQKAMMESIYEGVIAIDSRSQIEVINKAAKKLLGLEQPSREIRGKQNLRGDRTGDVF</sequence>
<dbReference type="GO" id="GO:0004673">
    <property type="term" value="F:protein histidine kinase activity"/>
    <property type="evidence" value="ECO:0007669"/>
    <property type="project" value="UniProtKB-EC"/>
</dbReference>
<dbReference type="AlphaFoldDB" id="A0A2X2T5J3"/>
<reference evidence="2 3" key="1">
    <citation type="submission" date="2018-06" db="EMBL/GenBank/DDBJ databases">
        <authorList>
            <consortium name="Pathogen Informatics"/>
            <person name="Doyle S."/>
        </authorList>
    </citation>
    <scope>NUCLEOTIDE SEQUENCE [LARGE SCALE GENOMIC DNA]</scope>
    <source>
        <strain evidence="2 3">NCTC12120</strain>
    </source>
</reference>
<evidence type="ECO:0000259" key="1">
    <source>
        <dbReference type="Pfam" id="PF13188"/>
    </source>
</evidence>
<dbReference type="EMBL" id="UAVU01000003">
    <property type="protein sequence ID" value="SQA97667.1"/>
    <property type="molecule type" value="Genomic_DNA"/>
</dbReference>
<dbReference type="InterPro" id="IPR000014">
    <property type="entry name" value="PAS"/>
</dbReference>
<dbReference type="Proteomes" id="UP000251197">
    <property type="component" value="Unassembled WGS sequence"/>
</dbReference>